<dbReference type="PANTHER" id="PTHR33095">
    <property type="entry name" value="OS07G0619500 PROTEIN"/>
    <property type="match status" value="1"/>
</dbReference>
<dbReference type="EMBL" id="JACEIK010012187">
    <property type="protein sequence ID" value="MCE3216059.1"/>
    <property type="molecule type" value="Genomic_DNA"/>
</dbReference>
<gene>
    <name evidence="1" type="ORF">HAX54_004653</name>
</gene>
<evidence type="ECO:0000313" key="1">
    <source>
        <dbReference type="EMBL" id="MCE3216059.1"/>
    </source>
</evidence>
<dbReference type="Pfam" id="PF07816">
    <property type="entry name" value="DUF1645"/>
    <property type="match status" value="1"/>
</dbReference>
<name>A0ABS8WX45_DATST</name>
<keyword evidence="2" id="KW-1185">Reference proteome</keyword>
<comment type="caution">
    <text evidence="1">The sequence shown here is derived from an EMBL/GenBank/DDBJ whole genome shotgun (WGS) entry which is preliminary data.</text>
</comment>
<reference evidence="1 2" key="1">
    <citation type="journal article" date="2021" name="BMC Genomics">
        <title>Datura genome reveals duplications of psychoactive alkaloid biosynthetic genes and high mutation rate following tissue culture.</title>
        <authorList>
            <person name="Rajewski A."/>
            <person name="Carter-House D."/>
            <person name="Stajich J."/>
            <person name="Litt A."/>
        </authorList>
    </citation>
    <scope>NUCLEOTIDE SEQUENCE [LARGE SCALE GENOMIC DNA]</scope>
    <source>
        <strain evidence="1">AR-01</strain>
    </source>
</reference>
<sequence length="109" mass="12328">KSNSTGSSSKRWKLRDFLHRSNSDGKETFVFLTTPFKKREEKAEKTRTDTAKITRKVTGVPVVEGFPAMRCSKTGKVTGVPVVEGFPAVRCSKNGKDKWKSYLPYRQDL</sequence>
<organism evidence="1 2">
    <name type="scientific">Datura stramonium</name>
    <name type="common">Jimsonweed</name>
    <name type="synonym">Common thornapple</name>
    <dbReference type="NCBI Taxonomy" id="4076"/>
    <lineage>
        <taxon>Eukaryota</taxon>
        <taxon>Viridiplantae</taxon>
        <taxon>Streptophyta</taxon>
        <taxon>Embryophyta</taxon>
        <taxon>Tracheophyta</taxon>
        <taxon>Spermatophyta</taxon>
        <taxon>Magnoliopsida</taxon>
        <taxon>eudicotyledons</taxon>
        <taxon>Gunneridae</taxon>
        <taxon>Pentapetalae</taxon>
        <taxon>asterids</taxon>
        <taxon>lamiids</taxon>
        <taxon>Solanales</taxon>
        <taxon>Solanaceae</taxon>
        <taxon>Solanoideae</taxon>
        <taxon>Datureae</taxon>
        <taxon>Datura</taxon>
    </lineage>
</organism>
<feature type="non-terminal residue" evidence="1">
    <location>
        <position position="1"/>
    </location>
</feature>
<protein>
    <submittedName>
        <fullName evidence="1">Uncharacterized protein</fullName>
    </submittedName>
</protein>
<dbReference type="InterPro" id="IPR012442">
    <property type="entry name" value="DUF1645_plant"/>
</dbReference>
<proteinExistence type="predicted"/>
<dbReference type="Proteomes" id="UP000823775">
    <property type="component" value="Unassembled WGS sequence"/>
</dbReference>
<evidence type="ECO:0000313" key="2">
    <source>
        <dbReference type="Proteomes" id="UP000823775"/>
    </source>
</evidence>
<accession>A0ABS8WX45</accession>
<dbReference type="PANTHER" id="PTHR33095:SF23">
    <property type="entry name" value="DUF1645 FAMILY PROTEIN"/>
    <property type="match status" value="1"/>
</dbReference>
<feature type="non-terminal residue" evidence="1">
    <location>
        <position position="109"/>
    </location>
</feature>